<dbReference type="Proteomes" id="UP001152622">
    <property type="component" value="Chromosome 5"/>
</dbReference>
<accession>A0A9Q1IY48</accession>
<keyword evidence="2" id="KW-1185">Reference proteome</keyword>
<proteinExistence type="predicted"/>
<reference evidence="1" key="1">
    <citation type="journal article" date="2023" name="Science">
        <title>Genome structures resolve the early diversification of teleost fishes.</title>
        <authorList>
            <person name="Parey E."/>
            <person name="Louis A."/>
            <person name="Montfort J."/>
            <person name="Bouchez O."/>
            <person name="Roques C."/>
            <person name="Iampietro C."/>
            <person name="Lluch J."/>
            <person name="Castinel A."/>
            <person name="Donnadieu C."/>
            <person name="Desvignes T."/>
            <person name="Floi Bucao C."/>
            <person name="Jouanno E."/>
            <person name="Wen M."/>
            <person name="Mejri S."/>
            <person name="Dirks R."/>
            <person name="Jansen H."/>
            <person name="Henkel C."/>
            <person name="Chen W.J."/>
            <person name="Zahm M."/>
            <person name="Cabau C."/>
            <person name="Klopp C."/>
            <person name="Thompson A.W."/>
            <person name="Robinson-Rechavi M."/>
            <person name="Braasch I."/>
            <person name="Lecointre G."/>
            <person name="Bobe J."/>
            <person name="Postlethwait J.H."/>
            <person name="Berthelot C."/>
            <person name="Roest Crollius H."/>
            <person name="Guiguen Y."/>
        </authorList>
    </citation>
    <scope>NUCLEOTIDE SEQUENCE</scope>
    <source>
        <strain evidence="1">WJC10195</strain>
    </source>
</reference>
<comment type="caution">
    <text evidence="1">The sequence shown here is derived from an EMBL/GenBank/DDBJ whole genome shotgun (WGS) entry which is preliminary data.</text>
</comment>
<gene>
    <name evidence="1" type="ORF">SKAU_G00166140</name>
</gene>
<evidence type="ECO:0000313" key="1">
    <source>
        <dbReference type="EMBL" id="KAJ8360089.1"/>
    </source>
</evidence>
<sequence length="90" mass="10125">MFQLAWAQGTPHPLLLSAERVQLYVTEQYYAPGKQALVLYKESAVKCPGEGLTGLASCVRRGQLFDPGDCLCEIRMLTPFSLPRLRQEMH</sequence>
<name>A0A9Q1IY48_SYNKA</name>
<organism evidence="1 2">
    <name type="scientific">Synaphobranchus kaupii</name>
    <name type="common">Kaup's arrowtooth eel</name>
    <dbReference type="NCBI Taxonomy" id="118154"/>
    <lineage>
        <taxon>Eukaryota</taxon>
        <taxon>Metazoa</taxon>
        <taxon>Chordata</taxon>
        <taxon>Craniata</taxon>
        <taxon>Vertebrata</taxon>
        <taxon>Euteleostomi</taxon>
        <taxon>Actinopterygii</taxon>
        <taxon>Neopterygii</taxon>
        <taxon>Teleostei</taxon>
        <taxon>Anguilliformes</taxon>
        <taxon>Synaphobranchidae</taxon>
        <taxon>Synaphobranchus</taxon>
    </lineage>
</organism>
<protein>
    <submittedName>
        <fullName evidence="1">Uncharacterized protein</fullName>
    </submittedName>
</protein>
<evidence type="ECO:0000313" key="2">
    <source>
        <dbReference type="Proteomes" id="UP001152622"/>
    </source>
</evidence>
<dbReference type="EMBL" id="JAINUF010000005">
    <property type="protein sequence ID" value="KAJ8360089.1"/>
    <property type="molecule type" value="Genomic_DNA"/>
</dbReference>
<dbReference type="AlphaFoldDB" id="A0A9Q1IY48"/>